<name>A0A285TRX3_9PROT</name>
<dbReference type="Proteomes" id="UP000219068">
    <property type="component" value="Unassembled WGS sequence"/>
</dbReference>
<accession>A0A285TRX3</accession>
<dbReference type="EMBL" id="OBMM01000005">
    <property type="protein sequence ID" value="SOC26279.1"/>
    <property type="molecule type" value="Genomic_DNA"/>
</dbReference>
<evidence type="ECO:0000313" key="1">
    <source>
        <dbReference type="EMBL" id="SOC26279.1"/>
    </source>
</evidence>
<reference evidence="1 2" key="1">
    <citation type="submission" date="2017-08" db="EMBL/GenBank/DDBJ databases">
        <authorList>
            <person name="de Groot N.N."/>
        </authorList>
    </citation>
    <scope>NUCLEOTIDE SEQUENCE [LARGE SCALE GENOMIC DNA]</scope>
    <source>
        <strain evidence="1 2">USBA 78</strain>
    </source>
</reference>
<proteinExistence type="predicted"/>
<evidence type="ECO:0000313" key="2">
    <source>
        <dbReference type="Proteomes" id="UP000219068"/>
    </source>
</evidence>
<sequence length="361" mass="41552">MQLPRVSVSVQADNGTICGKLDITKGVLTHLANQNPREWTVGSFKWSTYDLVKEAEMTLSSPEGQSESNWAMHLGEETYQFLDFNEQVAEFLVHVDSRDAARAAQKYFQQEEVKQYAVEEATRRLGLVSSAELSSESDTYVFLNGHTFGGSLEEARDLFDTADFEKENPRPPFNSEKYAVWEQDLKVWQRKHCQPYVFGSLRQDMPPVTFEAMVERLDDAIDTASYTGDEPEIGLEDFFGSILEYQYEDAEADLVDYDAFVEAVNKWEKVIPRTETSDAEFSTFLTDWNARQTVHSYVADFKRVHPVWPDVSKEEMVAYANKQLENGIIELEDHHFLTWQEILQQFTPERRSVLELCLGRS</sequence>
<organism evidence="1 2">
    <name type="scientific">Thalassospira xiamenensis</name>
    <dbReference type="NCBI Taxonomy" id="220697"/>
    <lineage>
        <taxon>Bacteria</taxon>
        <taxon>Pseudomonadati</taxon>
        <taxon>Pseudomonadota</taxon>
        <taxon>Alphaproteobacteria</taxon>
        <taxon>Rhodospirillales</taxon>
        <taxon>Thalassospiraceae</taxon>
        <taxon>Thalassospira</taxon>
    </lineage>
</organism>
<dbReference type="AlphaFoldDB" id="A0A285TRX3"/>
<gene>
    <name evidence="1" type="ORF">SAMN05428964_10590</name>
</gene>
<protein>
    <submittedName>
        <fullName evidence="1">Uncharacterized protein</fullName>
    </submittedName>
</protein>